<gene>
    <name evidence="1" type="ORF">KL867_11145</name>
</gene>
<proteinExistence type="predicted"/>
<reference evidence="1 2" key="1">
    <citation type="submission" date="2021-05" db="EMBL/GenBank/DDBJ databases">
        <title>Draft genomes of marine bacteria isolated from model chitin particles.</title>
        <authorList>
            <person name="Datta M.S."/>
            <person name="Schwartzman J.A."/>
            <person name="Cordero O."/>
        </authorList>
    </citation>
    <scope>NUCLEOTIDE SEQUENCE [LARGE SCALE GENOMIC DNA]</scope>
    <source>
        <strain evidence="1 2">4E07</strain>
    </source>
</reference>
<dbReference type="EMBL" id="JAHHDY010000012">
    <property type="protein sequence ID" value="MBT3141612.1"/>
    <property type="molecule type" value="Genomic_DNA"/>
</dbReference>
<evidence type="ECO:0000313" key="1">
    <source>
        <dbReference type="EMBL" id="MBT3141612.1"/>
    </source>
</evidence>
<comment type="caution">
    <text evidence="1">The sequence shown here is derived from an EMBL/GenBank/DDBJ whole genome shotgun (WGS) entry which is preliminary data.</text>
</comment>
<organism evidence="1 2">
    <name type="scientific">Falsiruegeria litorea</name>
    <dbReference type="NCBI Taxonomy" id="1280831"/>
    <lineage>
        <taxon>Bacteria</taxon>
        <taxon>Pseudomonadati</taxon>
        <taxon>Pseudomonadota</taxon>
        <taxon>Alphaproteobacteria</taxon>
        <taxon>Rhodobacterales</taxon>
        <taxon>Roseobacteraceae</taxon>
        <taxon>Falsiruegeria</taxon>
    </lineage>
</organism>
<protein>
    <submittedName>
        <fullName evidence="1">Uncharacterized protein</fullName>
    </submittedName>
</protein>
<keyword evidence="2" id="KW-1185">Reference proteome</keyword>
<accession>A0ABS5WR51</accession>
<evidence type="ECO:0000313" key="2">
    <source>
        <dbReference type="Proteomes" id="UP000763802"/>
    </source>
</evidence>
<sequence>MTDRADVSVCYSLLSDDCYFLLDRFLKLRRSGVTVDVRPILGGVIRVPELFQNCSPQ</sequence>
<dbReference type="Proteomes" id="UP000763802">
    <property type="component" value="Unassembled WGS sequence"/>
</dbReference>
<dbReference type="RefSeq" id="WP_164618164.1">
    <property type="nucleotide sequence ID" value="NZ_JAHHDY010000012.1"/>
</dbReference>
<name>A0ABS5WR51_9RHOB</name>